<keyword evidence="1" id="KW-0472">Membrane</keyword>
<accession>A0A8S1VR25</accession>
<feature type="transmembrane region" description="Helical" evidence="1">
    <location>
        <begin position="29"/>
        <end position="45"/>
    </location>
</feature>
<feature type="transmembrane region" description="Helical" evidence="1">
    <location>
        <begin position="57"/>
        <end position="76"/>
    </location>
</feature>
<evidence type="ECO:0000256" key="1">
    <source>
        <dbReference type="SAM" id="Phobius"/>
    </source>
</evidence>
<keyword evidence="1" id="KW-1133">Transmembrane helix</keyword>
<dbReference type="Proteomes" id="UP000683925">
    <property type="component" value="Unassembled WGS sequence"/>
</dbReference>
<reference evidence="2" key="1">
    <citation type="submission" date="2021-01" db="EMBL/GenBank/DDBJ databases">
        <authorList>
            <consortium name="Genoscope - CEA"/>
            <person name="William W."/>
        </authorList>
    </citation>
    <scope>NUCLEOTIDE SEQUENCE</scope>
</reference>
<dbReference type="AlphaFoldDB" id="A0A8S1VR25"/>
<evidence type="ECO:0000313" key="3">
    <source>
        <dbReference type="Proteomes" id="UP000683925"/>
    </source>
</evidence>
<keyword evidence="3" id="KW-1185">Reference proteome</keyword>
<keyword evidence="1" id="KW-0812">Transmembrane</keyword>
<dbReference type="OrthoDB" id="289225at2759"/>
<protein>
    <submittedName>
        <fullName evidence="2">Uncharacterized protein</fullName>
    </submittedName>
</protein>
<dbReference type="EMBL" id="CAJJDP010000072">
    <property type="protein sequence ID" value="CAD8179660.1"/>
    <property type="molecule type" value="Genomic_DNA"/>
</dbReference>
<sequence>MNLITLKFKDQILEKQYQELKTKSIRKPIYFGIYSFCFCLNAFKITRDLILQESQQLLYINYVLLAFMVLSIILIVQNQNFVKQVLLISNLVSGLLQMNFNEQQTQKQEYYSFGSSFAQLQAASYFVSDFLDGILQVGGHLIMKVMITSLSTNKVDALSSSFAVTGSVFILVTIYICDCSSRKQFLSTVCEGIWDQQLPHLIQKPFIKLSYSNTIINILQSHLIEAFPSFTNELCNGCNGRQFLRDCQIDKVTLSHRILKPIDILNKTVQANYRCHRFNLRVCKYGVENMNLLVILEKIITTTQTKVFPSEVREDLSRQIRINHQDCLRFFNWGLLSLVLLNNHEIKQIKLFLMIKRLNKCYRNYLLPIQLFTKQNEDLQLNTYANLLRIYLIQIYHILIELYSKSYRTRIQVRECDEYIELHILINSSMFHTLYQNNVFIQNIERVILYEPISKDLRIRLSKQLSFK</sequence>
<evidence type="ECO:0000313" key="2">
    <source>
        <dbReference type="EMBL" id="CAD8179660.1"/>
    </source>
</evidence>
<proteinExistence type="predicted"/>
<organism evidence="2 3">
    <name type="scientific">Paramecium octaurelia</name>
    <dbReference type="NCBI Taxonomy" id="43137"/>
    <lineage>
        <taxon>Eukaryota</taxon>
        <taxon>Sar</taxon>
        <taxon>Alveolata</taxon>
        <taxon>Ciliophora</taxon>
        <taxon>Intramacronucleata</taxon>
        <taxon>Oligohymenophorea</taxon>
        <taxon>Peniculida</taxon>
        <taxon>Parameciidae</taxon>
        <taxon>Paramecium</taxon>
    </lineage>
</organism>
<name>A0A8S1VR25_PAROT</name>
<gene>
    <name evidence="2" type="ORF">POCTA_138.1.T0730130</name>
</gene>
<comment type="caution">
    <text evidence="2">The sequence shown here is derived from an EMBL/GenBank/DDBJ whole genome shotgun (WGS) entry which is preliminary data.</text>
</comment>
<dbReference type="OMA" id="QVRECDE"/>